<evidence type="ECO:0000259" key="2">
    <source>
        <dbReference type="Pfam" id="PF15025"/>
    </source>
</evidence>
<dbReference type="PANTHER" id="PTHR34531">
    <property type="entry name" value="ZGC:153352"/>
    <property type="match status" value="1"/>
</dbReference>
<dbReference type="AlphaFoldDB" id="A0A6P7IZ75"/>
<sequence>MESNAGVTLMIMYEDESVDIRYKSGAQLQLSPCGCEFMLLKGRNSIGHPLEPTERVRQRTRFTVSTYKEMVQAALAFRNKYATRPYLPEDLVSGDHKKPFVSDDSGVVWPEWSSSEAELGPGGEIIIRSEDSQAVLALSPSGEEFSVEFTCSLSQMQHQHHSMQSSSRGPEGSPTVSLSSSPLQLQPEQIYQSTTVVHHLSCCALAPMWSYPLSLARHYWMTHFSKDVRDGETSKSSLSDSSIEDRRSQLPQALPLTCQLPHWHRWKIEDPLTKERHTEIPTELVKIVWCQGITYRIQRGAVSLVEISPGDGSVIRSNGGLNSYFVHYKPELQSKQVKEVIYHLNSLPPDVLGQVYSVCSVVSRASRILACYSQAKQLLKFPGAPSCLQEENEERHFSIPSAHDTTLSNLVKHHMNVTETEDSLSDLVSAELEKIRRFNFLQENNYLLCNPKRHPESEHSSAVVTQDELVNEKCVAQALQRTSKAIKDIDAVISAVSLM</sequence>
<proteinExistence type="predicted"/>
<feature type="region of interest" description="Disordered" evidence="1">
    <location>
        <begin position="158"/>
        <end position="183"/>
    </location>
</feature>
<accession>A0A6P7IZ75</accession>
<dbReference type="InterPro" id="IPR053899">
    <property type="entry name" value="C5orf34-like_2nd"/>
</dbReference>
<evidence type="ECO:0000313" key="5">
    <source>
        <dbReference type="Proteomes" id="UP000515145"/>
    </source>
</evidence>
<evidence type="ECO:0000256" key="1">
    <source>
        <dbReference type="SAM" id="MobiDB-lite"/>
    </source>
</evidence>
<evidence type="ECO:0000259" key="3">
    <source>
        <dbReference type="Pfam" id="PF22833"/>
    </source>
</evidence>
<gene>
    <name evidence="6" type="primary">c9h5orf34</name>
</gene>
<dbReference type="Proteomes" id="UP000515145">
    <property type="component" value="Chromosome 9"/>
</dbReference>
<evidence type="ECO:0000313" key="6">
    <source>
        <dbReference type="RefSeq" id="XP_028269643.1"/>
    </source>
</evidence>
<dbReference type="Pfam" id="PF22834">
    <property type="entry name" value="Polo_box_4"/>
    <property type="match status" value="1"/>
</dbReference>
<dbReference type="InterPro" id="IPR053901">
    <property type="entry name" value="C5orf34-like"/>
</dbReference>
<dbReference type="PANTHER" id="PTHR34531:SF1">
    <property type="entry name" value="CHROMOSOME 5 OPEN READING FRAME 34"/>
    <property type="match status" value="1"/>
</dbReference>
<dbReference type="GeneID" id="114441073"/>
<dbReference type="CTD" id="115200415"/>
<feature type="domain" description="C5orf34-like second" evidence="3">
    <location>
        <begin position="122"/>
        <end position="216"/>
    </location>
</feature>
<keyword evidence="5" id="KW-1185">Reference proteome</keyword>
<dbReference type="InterPro" id="IPR027830">
    <property type="entry name" value="C5orf34-like_N"/>
</dbReference>
<dbReference type="RefSeq" id="XP_028269643.1">
    <property type="nucleotide sequence ID" value="XM_028413842.1"/>
</dbReference>
<dbReference type="Pfam" id="PF15025">
    <property type="entry name" value="C5orf34-like_N"/>
    <property type="match status" value="1"/>
</dbReference>
<dbReference type="OrthoDB" id="75908at2759"/>
<dbReference type="Pfam" id="PF22833">
    <property type="entry name" value="C5orf34_2nd"/>
    <property type="match status" value="1"/>
</dbReference>
<organism evidence="5 6">
    <name type="scientific">Parambassis ranga</name>
    <name type="common">Indian glassy fish</name>
    <dbReference type="NCBI Taxonomy" id="210632"/>
    <lineage>
        <taxon>Eukaryota</taxon>
        <taxon>Metazoa</taxon>
        <taxon>Chordata</taxon>
        <taxon>Craniata</taxon>
        <taxon>Vertebrata</taxon>
        <taxon>Euteleostomi</taxon>
        <taxon>Actinopterygii</taxon>
        <taxon>Neopterygii</taxon>
        <taxon>Teleostei</taxon>
        <taxon>Neoteleostei</taxon>
        <taxon>Acanthomorphata</taxon>
        <taxon>Ovalentaria</taxon>
        <taxon>Ambassidae</taxon>
        <taxon>Parambassis</taxon>
    </lineage>
</organism>
<name>A0A6P7IZ75_9TELE</name>
<reference evidence="6" key="1">
    <citation type="submission" date="2025-08" db="UniProtKB">
        <authorList>
            <consortium name="RefSeq"/>
        </authorList>
    </citation>
    <scope>IDENTIFICATION</scope>
</reference>
<feature type="domain" description="C5orf34-like N-terminal" evidence="2">
    <location>
        <begin position="10"/>
        <end position="79"/>
    </location>
</feature>
<protein>
    <submittedName>
        <fullName evidence="6">Uncharacterized protein C5orf34 homolog</fullName>
    </submittedName>
</protein>
<evidence type="ECO:0000259" key="4">
    <source>
        <dbReference type="Pfam" id="PF22834"/>
    </source>
</evidence>
<feature type="domain" description="C5orf34-like" evidence="4">
    <location>
        <begin position="285"/>
        <end position="369"/>
    </location>
</feature>
<dbReference type="InterPro" id="IPR053900">
    <property type="entry name" value="C5orf34-like_dom"/>
</dbReference>
<dbReference type="InParanoid" id="A0A6P7IZ75"/>